<gene>
    <name evidence="4" type="ORF">Lisr_1003</name>
</gene>
<dbReference type="Pfam" id="PF13356">
    <property type="entry name" value="Arm-DNA-bind_3"/>
    <property type="match status" value="1"/>
</dbReference>
<evidence type="ECO:0000256" key="1">
    <source>
        <dbReference type="ARBA" id="ARBA00008857"/>
    </source>
</evidence>
<evidence type="ECO:0000313" key="4">
    <source>
        <dbReference type="EMBL" id="KTD27486.1"/>
    </source>
</evidence>
<dbReference type="InterPro" id="IPR038488">
    <property type="entry name" value="Integrase_DNA-bd_sf"/>
</dbReference>
<dbReference type="STRING" id="454.Lisr_1003"/>
<name>A0A0W0W5K2_9GAMM</name>
<keyword evidence="5" id="KW-1185">Reference proteome</keyword>
<keyword evidence="2" id="KW-0229">DNA integration</keyword>
<dbReference type="PANTHER" id="PTHR30629:SF2">
    <property type="entry name" value="PROPHAGE INTEGRASE INTS-RELATED"/>
    <property type="match status" value="1"/>
</dbReference>
<evidence type="ECO:0000313" key="5">
    <source>
        <dbReference type="Proteomes" id="UP000054761"/>
    </source>
</evidence>
<evidence type="ECO:0000256" key="2">
    <source>
        <dbReference type="ARBA" id="ARBA00022908"/>
    </source>
</evidence>
<dbReference type="AlphaFoldDB" id="A0A0W0W5K2"/>
<dbReference type="InterPro" id="IPR025166">
    <property type="entry name" value="Integrase_DNA_bind_dom"/>
</dbReference>
<comment type="similarity">
    <text evidence="1">Belongs to the 'phage' integrase family.</text>
</comment>
<sequence length="103" mass="11151">MGVIAKLLSPSSGLKGFALRITSSGVKSFIVETRISGKVKRVTLGKYGNLTVEEARKQAKALLGSVARGDDPIAEMKTKKVHAMTLQQVLNDYLKARKDLKPP</sequence>
<accession>A0A0W0W5K2</accession>
<dbReference type="InterPro" id="IPR050808">
    <property type="entry name" value="Phage_Integrase"/>
</dbReference>
<dbReference type="PANTHER" id="PTHR30629">
    <property type="entry name" value="PROPHAGE INTEGRASE"/>
    <property type="match status" value="1"/>
</dbReference>
<dbReference type="Proteomes" id="UP000054761">
    <property type="component" value="Unassembled WGS sequence"/>
</dbReference>
<dbReference type="EMBL" id="LNYH01000048">
    <property type="protein sequence ID" value="KTD27486.1"/>
    <property type="molecule type" value="Genomic_DNA"/>
</dbReference>
<comment type="caution">
    <text evidence="4">The sequence shown here is derived from an EMBL/GenBank/DDBJ whole genome shotgun (WGS) entry which is preliminary data.</text>
</comment>
<dbReference type="PATRIC" id="fig|454.4.peg.1079"/>
<reference evidence="4 5" key="1">
    <citation type="submission" date="2015-11" db="EMBL/GenBank/DDBJ databases">
        <title>Genomic analysis of 38 Legionella species identifies large and diverse effector repertoires.</title>
        <authorList>
            <person name="Burstein D."/>
            <person name="Amaro F."/>
            <person name="Zusman T."/>
            <person name="Lifshitz Z."/>
            <person name="Cohen O."/>
            <person name="Gilbert J.A."/>
            <person name="Pupko T."/>
            <person name="Shuman H.A."/>
            <person name="Segal G."/>
        </authorList>
    </citation>
    <scope>NUCLEOTIDE SEQUENCE [LARGE SCALE GENOMIC DNA]</scope>
    <source>
        <strain evidence="4 5">Bercovier 4</strain>
    </source>
</reference>
<dbReference type="Gene3D" id="3.30.160.390">
    <property type="entry name" value="Integrase, DNA-binding domain"/>
    <property type="match status" value="1"/>
</dbReference>
<protein>
    <submittedName>
        <fullName evidence="4">Phage integrase</fullName>
    </submittedName>
</protein>
<evidence type="ECO:0000259" key="3">
    <source>
        <dbReference type="Pfam" id="PF13356"/>
    </source>
</evidence>
<feature type="domain" description="Integrase DNA-binding" evidence="3">
    <location>
        <begin position="15"/>
        <end position="78"/>
    </location>
</feature>
<organism evidence="4 5">
    <name type="scientific">Legionella israelensis</name>
    <dbReference type="NCBI Taxonomy" id="454"/>
    <lineage>
        <taxon>Bacteria</taxon>
        <taxon>Pseudomonadati</taxon>
        <taxon>Pseudomonadota</taxon>
        <taxon>Gammaproteobacteria</taxon>
        <taxon>Legionellales</taxon>
        <taxon>Legionellaceae</taxon>
        <taxon>Legionella</taxon>
    </lineage>
</organism>
<dbReference type="GO" id="GO:0015074">
    <property type="term" value="P:DNA integration"/>
    <property type="evidence" value="ECO:0007669"/>
    <property type="project" value="UniProtKB-KW"/>
</dbReference>
<proteinExistence type="inferred from homology"/>